<dbReference type="Proteomes" id="UP000654370">
    <property type="component" value="Unassembled WGS sequence"/>
</dbReference>
<accession>A0A8H7UJU0</accession>
<evidence type="ECO:0000256" key="1">
    <source>
        <dbReference type="ARBA" id="ARBA00007584"/>
    </source>
</evidence>
<comment type="similarity">
    <text evidence="1">Belongs to the OPA3 family.</text>
</comment>
<keyword evidence="4" id="KW-0732">Signal</keyword>
<feature type="chain" id="PRO_5034303650" description="OPA3-like protein" evidence="4">
    <location>
        <begin position="16"/>
        <end position="184"/>
    </location>
</feature>
<protein>
    <recommendedName>
        <fullName evidence="7">OPA3-like protein</fullName>
    </recommendedName>
</protein>
<dbReference type="InterPro" id="IPR010754">
    <property type="entry name" value="OPA3-like"/>
</dbReference>
<feature type="coiled-coil region" evidence="3">
    <location>
        <begin position="99"/>
        <end position="161"/>
    </location>
</feature>
<sequence>MSTLKLGALLVRTLAKPVATSIKTQAKQHAVFREFCISIAQLSHKLEMNMKMKFLGYRKEVIRPLNDTKAIEAGANFLSESFIFGVAATIILAENWRSRVSAKNRRNLVDESLEKLETETNGLRETIQSMQSGQAALQSRMDETTQENEQLKKMLDEILSVSLGLRKHTGYEQPTVIQLPGFEK</sequence>
<comment type="caution">
    <text evidence="5">The sequence shown here is derived from an EMBL/GenBank/DDBJ whole genome shotgun (WGS) entry which is preliminary data.</text>
</comment>
<dbReference type="Pfam" id="PF07047">
    <property type="entry name" value="OPA3"/>
    <property type="match status" value="1"/>
</dbReference>
<dbReference type="PANTHER" id="PTHR12499">
    <property type="entry name" value="OPTIC ATROPHY 3 PROTEIN OPA3"/>
    <property type="match status" value="1"/>
</dbReference>
<evidence type="ECO:0000256" key="3">
    <source>
        <dbReference type="SAM" id="Coils"/>
    </source>
</evidence>
<gene>
    <name evidence="5" type="ORF">INT43_007338</name>
</gene>
<name>A0A8H7UJU0_MORIS</name>
<evidence type="ECO:0008006" key="7">
    <source>
        <dbReference type="Google" id="ProtNLM"/>
    </source>
</evidence>
<evidence type="ECO:0000256" key="2">
    <source>
        <dbReference type="ARBA" id="ARBA00023054"/>
    </source>
</evidence>
<feature type="signal peptide" evidence="4">
    <location>
        <begin position="1"/>
        <end position="15"/>
    </location>
</feature>
<dbReference type="AlphaFoldDB" id="A0A8H7UJU0"/>
<keyword evidence="6" id="KW-1185">Reference proteome</keyword>
<dbReference type="PANTHER" id="PTHR12499:SF0">
    <property type="entry name" value="OPTIC ATROPHY 3 PROTEIN"/>
    <property type="match status" value="1"/>
</dbReference>
<dbReference type="GO" id="GO:0019216">
    <property type="term" value="P:regulation of lipid metabolic process"/>
    <property type="evidence" value="ECO:0007669"/>
    <property type="project" value="TreeGrafter"/>
</dbReference>
<proteinExistence type="inferred from homology"/>
<reference evidence="5" key="1">
    <citation type="submission" date="2020-12" db="EMBL/GenBank/DDBJ databases">
        <title>Metabolic potential, ecology and presence of endohyphal bacteria is reflected in genomic diversity of Mucoromycotina.</title>
        <authorList>
            <person name="Muszewska A."/>
            <person name="Okrasinska A."/>
            <person name="Steczkiewicz K."/>
            <person name="Drgas O."/>
            <person name="Orlowska M."/>
            <person name="Perlinska-Lenart U."/>
            <person name="Aleksandrzak-Piekarczyk T."/>
            <person name="Szatraj K."/>
            <person name="Zielenkiewicz U."/>
            <person name="Pilsyk S."/>
            <person name="Malc E."/>
            <person name="Mieczkowski P."/>
            <person name="Kruszewska J.S."/>
            <person name="Biernat P."/>
            <person name="Pawlowska J."/>
        </authorList>
    </citation>
    <scope>NUCLEOTIDE SEQUENCE</scope>
    <source>
        <strain evidence="5">WA0000067209</strain>
    </source>
</reference>
<dbReference type="GO" id="GO:0005739">
    <property type="term" value="C:mitochondrion"/>
    <property type="evidence" value="ECO:0007669"/>
    <property type="project" value="TreeGrafter"/>
</dbReference>
<dbReference type="OrthoDB" id="2129069at2759"/>
<organism evidence="5 6">
    <name type="scientific">Mortierella isabellina</name>
    <name type="common">Filamentous fungus</name>
    <name type="synonym">Umbelopsis isabellina</name>
    <dbReference type="NCBI Taxonomy" id="91625"/>
    <lineage>
        <taxon>Eukaryota</taxon>
        <taxon>Fungi</taxon>
        <taxon>Fungi incertae sedis</taxon>
        <taxon>Mucoromycota</taxon>
        <taxon>Mucoromycotina</taxon>
        <taxon>Umbelopsidomycetes</taxon>
        <taxon>Umbelopsidales</taxon>
        <taxon>Umbelopsidaceae</taxon>
        <taxon>Umbelopsis</taxon>
    </lineage>
</organism>
<keyword evidence="2 3" id="KW-0175">Coiled coil</keyword>
<evidence type="ECO:0000313" key="6">
    <source>
        <dbReference type="Proteomes" id="UP000654370"/>
    </source>
</evidence>
<dbReference type="EMBL" id="JAEPQZ010000004">
    <property type="protein sequence ID" value="KAG2182408.1"/>
    <property type="molecule type" value="Genomic_DNA"/>
</dbReference>
<evidence type="ECO:0000313" key="5">
    <source>
        <dbReference type="EMBL" id="KAG2182408.1"/>
    </source>
</evidence>
<evidence type="ECO:0000256" key="4">
    <source>
        <dbReference type="SAM" id="SignalP"/>
    </source>
</evidence>